<feature type="coiled-coil region" evidence="4">
    <location>
        <begin position="834"/>
        <end position="861"/>
    </location>
</feature>
<dbReference type="GO" id="GO:0005524">
    <property type="term" value="F:ATP binding"/>
    <property type="evidence" value="ECO:0007669"/>
    <property type="project" value="UniProtKB-KW"/>
</dbReference>
<dbReference type="InterPro" id="IPR019734">
    <property type="entry name" value="TPR_rpt"/>
</dbReference>
<accession>A0A328VF57</accession>
<evidence type="ECO:0000256" key="1">
    <source>
        <dbReference type="ARBA" id="ARBA00022741"/>
    </source>
</evidence>
<keyword evidence="1" id="KW-0547">Nucleotide-binding</keyword>
<dbReference type="InterPro" id="IPR000792">
    <property type="entry name" value="Tscrpt_reg_LuxR_C"/>
</dbReference>
<dbReference type="GO" id="GO:0005737">
    <property type="term" value="C:cytoplasm"/>
    <property type="evidence" value="ECO:0007669"/>
    <property type="project" value="TreeGrafter"/>
</dbReference>
<evidence type="ECO:0000256" key="2">
    <source>
        <dbReference type="ARBA" id="ARBA00022840"/>
    </source>
</evidence>
<keyword evidence="3" id="KW-0802">TPR repeat</keyword>
<dbReference type="SUPFAM" id="SSF48452">
    <property type="entry name" value="TPR-like"/>
    <property type="match status" value="3"/>
</dbReference>
<dbReference type="PROSITE" id="PS50005">
    <property type="entry name" value="TPR"/>
    <property type="match status" value="1"/>
</dbReference>
<dbReference type="Proteomes" id="UP000248706">
    <property type="component" value="Unassembled WGS sequence"/>
</dbReference>
<dbReference type="CDD" id="cd06170">
    <property type="entry name" value="LuxR_C_like"/>
    <property type="match status" value="1"/>
</dbReference>
<feature type="repeat" description="TPR" evidence="3">
    <location>
        <begin position="461"/>
        <end position="494"/>
    </location>
</feature>
<evidence type="ECO:0000313" key="7">
    <source>
        <dbReference type="Proteomes" id="UP000248706"/>
    </source>
</evidence>
<evidence type="ECO:0000313" key="6">
    <source>
        <dbReference type="EMBL" id="RAQ94173.1"/>
    </source>
</evidence>
<dbReference type="PANTHER" id="PTHR16305">
    <property type="entry name" value="TESTICULAR SOLUBLE ADENYLYL CYCLASE"/>
    <property type="match status" value="1"/>
</dbReference>
<evidence type="ECO:0000256" key="4">
    <source>
        <dbReference type="SAM" id="Coils"/>
    </source>
</evidence>
<dbReference type="SMART" id="SM00028">
    <property type="entry name" value="TPR"/>
    <property type="match status" value="5"/>
</dbReference>
<gene>
    <name evidence="6" type="ORF">A4R35_01420</name>
</gene>
<dbReference type="Pfam" id="PF13181">
    <property type="entry name" value="TPR_8"/>
    <property type="match status" value="1"/>
</dbReference>
<dbReference type="PANTHER" id="PTHR16305:SF28">
    <property type="entry name" value="GUANYLATE CYCLASE DOMAIN-CONTAINING PROTEIN"/>
    <property type="match status" value="1"/>
</dbReference>
<dbReference type="GO" id="GO:0006355">
    <property type="term" value="P:regulation of DNA-templated transcription"/>
    <property type="evidence" value="ECO:0007669"/>
    <property type="project" value="InterPro"/>
</dbReference>
<dbReference type="GO" id="GO:0003677">
    <property type="term" value="F:DNA binding"/>
    <property type="evidence" value="ECO:0007669"/>
    <property type="project" value="InterPro"/>
</dbReference>
<proteinExistence type="predicted"/>
<keyword evidence="7" id="KW-1185">Reference proteome</keyword>
<dbReference type="AlphaFoldDB" id="A0A328VF57"/>
<name>A0A328VF57_9CHLR</name>
<comment type="caution">
    <text evidence="6">The sequence shown here is derived from an EMBL/GenBank/DDBJ whole genome shotgun (WGS) entry which is preliminary data.</text>
</comment>
<dbReference type="RefSeq" id="WP_112425863.1">
    <property type="nucleotide sequence ID" value="NZ_MCIF01000002.1"/>
</dbReference>
<dbReference type="EMBL" id="MCIF01000002">
    <property type="protein sequence ID" value="RAQ94173.1"/>
    <property type="molecule type" value="Genomic_DNA"/>
</dbReference>
<protein>
    <recommendedName>
        <fullName evidence="5">HTH luxR-type domain-containing protein</fullName>
    </recommendedName>
</protein>
<dbReference type="SMART" id="SM00421">
    <property type="entry name" value="HTH_LUXR"/>
    <property type="match status" value="1"/>
</dbReference>
<dbReference type="Pfam" id="PF00196">
    <property type="entry name" value="GerE"/>
    <property type="match status" value="1"/>
</dbReference>
<organism evidence="6 7">
    <name type="scientific">Thermogemmatispora tikiterensis</name>
    <dbReference type="NCBI Taxonomy" id="1825093"/>
    <lineage>
        <taxon>Bacteria</taxon>
        <taxon>Bacillati</taxon>
        <taxon>Chloroflexota</taxon>
        <taxon>Ktedonobacteria</taxon>
        <taxon>Thermogemmatisporales</taxon>
        <taxon>Thermogemmatisporaceae</taxon>
        <taxon>Thermogemmatispora</taxon>
    </lineage>
</organism>
<dbReference type="PROSITE" id="PS50043">
    <property type="entry name" value="HTH_LUXR_2"/>
    <property type="match status" value="1"/>
</dbReference>
<dbReference type="GO" id="GO:0004016">
    <property type="term" value="F:adenylate cyclase activity"/>
    <property type="evidence" value="ECO:0007669"/>
    <property type="project" value="TreeGrafter"/>
</dbReference>
<keyword evidence="2" id="KW-0067">ATP-binding</keyword>
<dbReference type="Gene3D" id="1.25.40.10">
    <property type="entry name" value="Tetratricopeptide repeat domain"/>
    <property type="match status" value="3"/>
</dbReference>
<sequence>MRPLRSNQPIRSPVLIGRERESALLGALIERVKQRHGQTLLLSGEAGIGKSRLLAEGKRQADEQGFLVLQGACFPPDRTSPYAPLLDLLSSSHIQKRLSLSAPHAGLLTHELARLFPGFLEHTAGFPPSPAPTIEPEREKRRLFIALSQFFMGEASTRPVLLTIEDVHWSDETSLEFLHYLARSSVAHPLLLVVTYRNDEMHPGLNRWLAQLDRERLAQECLLPPLSKVEVEAMLRAIFDQQQVMPASAIEAIYGLTEGNPFFIEEILKSLILVDASDSPRWENQPLQKLPVPRSVQETVALRLGQLSDAARHVVTLAAVAGRRFDFAVLQQITRLAESELLSLMKELIAAQLVVEESEEQFAFRHALTRQAIYRQLLLREREALHRTLAETEEHLFAETLEAHLTEVAYHFYEARVWEKAFAYAKLAGERALILYAPRVAIEQFTRALKATHYMEATSSAPLYRLRGQAYETLGEFEHARADYERALTTAHDAGQGEVEWQAVIDLGFLWAGRDYERAGSFFREAVQRAAALSQPTLYAHSLNRLGNWLVNTGQTVEGLAAHQQALEVFRRQQDRAGMAQTLDLLGMALVWTGNFVEGRQQQEQAIALFRLLGDKKGLSSILSNASLGIAPATAETAFVLVRSPEECERDTAEAAELARQIDWPAGEAYAELTAGILLASFGQLGKALAHVRKGFHIAQEIEHQQWIVAAYSHFGQISLLLLDPALALHYLESGLRLAKTLGSAWWMDAILSSQALAFLQLGQLKQAEAALQLALAREQEPCTLSQRRVRWAWGELVLAQGEAQGALQIAEHLIASAPGNLTAQPIPRLWKLKGEALAALRRLEEAVEALEEAKRGALLRYETPLLWRIHGALGRVYRLLKREQEASEALMAAREGVELLAQTIDDAELREQFSQRALASLPRARPSALRRVAAASFGGLTEREREVAALIAQGATNREIADLLVISERTAEGHVNAILRKLGFTSRVQIAVWAVERRLTNR</sequence>
<dbReference type="SUPFAM" id="SSF46894">
    <property type="entry name" value="C-terminal effector domain of the bipartite response regulators"/>
    <property type="match status" value="1"/>
</dbReference>
<dbReference type="Pfam" id="PF13191">
    <property type="entry name" value="AAA_16"/>
    <property type="match status" value="1"/>
</dbReference>
<dbReference type="SUPFAM" id="SSF52540">
    <property type="entry name" value="P-loop containing nucleoside triphosphate hydrolases"/>
    <property type="match status" value="1"/>
</dbReference>
<dbReference type="InterPro" id="IPR041664">
    <property type="entry name" value="AAA_16"/>
</dbReference>
<dbReference type="InterPro" id="IPR016032">
    <property type="entry name" value="Sig_transdc_resp-reg_C-effctor"/>
</dbReference>
<dbReference type="Gene3D" id="1.10.10.10">
    <property type="entry name" value="Winged helix-like DNA-binding domain superfamily/Winged helix DNA-binding domain"/>
    <property type="match status" value="1"/>
</dbReference>
<keyword evidence="4" id="KW-0175">Coiled coil</keyword>
<feature type="domain" description="HTH luxR-type" evidence="5">
    <location>
        <begin position="934"/>
        <end position="999"/>
    </location>
</feature>
<dbReference type="InterPro" id="IPR011990">
    <property type="entry name" value="TPR-like_helical_dom_sf"/>
</dbReference>
<dbReference type="InterPro" id="IPR036388">
    <property type="entry name" value="WH-like_DNA-bd_sf"/>
</dbReference>
<dbReference type="InterPro" id="IPR027417">
    <property type="entry name" value="P-loop_NTPase"/>
</dbReference>
<reference evidence="6 7" key="1">
    <citation type="submission" date="2016-08" db="EMBL/GenBank/DDBJ databases">
        <title>Analysis of Carbohydrate Active Enzymes in Thermogemmatispora T81 Reveals Carbohydrate Degradation Ability.</title>
        <authorList>
            <person name="Tomazini A."/>
            <person name="Lal S."/>
            <person name="Stott M."/>
            <person name="Henrissat B."/>
            <person name="Polikarpov I."/>
            <person name="Sparling R."/>
            <person name="Levin D.B."/>
        </authorList>
    </citation>
    <scope>NUCLEOTIDE SEQUENCE [LARGE SCALE GENOMIC DNA]</scope>
    <source>
        <strain evidence="6 7">T81</strain>
    </source>
</reference>
<evidence type="ECO:0000259" key="5">
    <source>
        <dbReference type="PROSITE" id="PS50043"/>
    </source>
</evidence>
<evidence type="ECO:0000256" key="3">
    <source>
        <dbReference type="PROSITE-ProRule" id="PRU00339"/>
    </source>
</evidence>
<dbReference type="PRINTS" id="PR00038">
    <property type="entry name" value="HTHLUXR"/>
</dbReference>
<dbReference type="OrthoDB" id="3795727at2"/>